<dbReference type="EMBL" id="FSRA01000001">
    <property type="protein sequence ID" value="SIN67173.1"/>
    <property type="molecule type" value="Genomic_DNA"/>
</dbReference>
<keyword evidence="2" id="KW-1185">Reference proteome</keyword>
<dbReference type="OrthoDB" id="681012at2"/>
<protein>
    <submittedName>
        <fullName evidence="1">Uncharacterized protein</fullName>
    </submittedName>
</protein>
<dbReference type="AlphaFoldDB" id="A0A1N6D906"/>
<proteinExistence type="predicted"/>
<name>A0A1N6D906_9BACT</name>
<accession>A0A1N6D906</accession>
<sequence length="270" mass="30202">MSKNTGLLRMTGKIGEYVGYYRNGKQYFRTMPKQVRRSKATQLSAIDFGTASKAGKLIRQGLRAELNIRHDDGMINRLNADMLRVLYAGSKQRGSRRFQRNKLSMLTGMRFNERTELSHLLSFSPKVVQDRNSLRITIPALGANNIRHARNTTHIEIKVIALGVNFNEGACQEAASDKVLIDFSKPAAAAELVLPFNAGDEETIVVLQVRAFSEEGGKLYALGNRKYFAADIIDIVPSLPATSTDIIYYDQPELKPVTQLPEAVHYVQLE</sequence>
<organism evidence="1 2">
    <name type="scientific">Chitinophaga niabensis</name>
    <dbReference type="NCBI Taxonomy" id="536979"/>
    <lineage>
        <taxon>Bacteria</taxon>
        <taxon>Pseudomonadati</taxon>
        <taxon>Bacteroidota</taxon>
        <taxon>Chitinophagia</taxon>
        <taxon>Chitinophagales</taxon>
        <taxon>Chitinophagaceae</taxon>
        <taxon>Chitinophaga</taxon>
    </lineage>
</organism>
<evidence type="ECO:0000313" key="2">
    <source>
        <dbReference type="Proteomes" id="UP000185003"/>
    </source>
</evidence>
<gene>
    <name evidence="1" type="ORF">SAMN04488055_0466</name>
</gene>
<dbReference type="RefSeq" id="WP_143197307.1">
    <property type="nucleotide sequence ID" value="NZ_FSRA01000001.1"/>
</dbReference>
<reference evidence="1 2" key="1">
    <citation type="submission" date="2016-11" db="EMBL/GenBank/DDBJ databases">
        <authorList>
            <person name="Jaros S."/>
            <person name="Januszkiewicz K."/>
            <person name="Wedrychowicz H."/>
        </authorList>
    </citation>
    <scope>NUCLEOTIDE SEQUENCE [LARGE SCALE GENOMIC DNA]</scope>
    <source>
        <strain evidence="1 2">DSM 24787</strain>
    </source>
</reference>
<dbReference type="STRING" id="536979.SAMN04488055_0466"/>
<dbReference type="Proteomes" id="UP000185003">
    <property type="component" value="Unassembled WGS sequence"/>
</dbReference>
<evidence type="ECO:0000313" key="1">
    <source>
        <dbReference type="EMBL" id="SIN67173.1"/>
    </source>
</evidence>